<keyword evidence="7" id="KW-1185">Reference proteome</keyword>
<dbReference type="Proteomes" id="UP000290365">
    <property type="component" value="Chromosome"/>
</dbReference>
<dbReference type="InterPro" id="IPR013785">
    <property type="entry name" value="Aldolase_TIM"/>
</dbReference>
<dbReference type="PIRSF" id="PIRSF001365">
    <property type="entry name" value="DHDPS"/>
    <property type="match status" value="1"/>
</dbReference>
<dbReference type="PANTHER" id="PTHR12128:SF66">
    <property type="entry name" value="4-HYDROXY-2-OXOGLUTARATE ALDOLASE, MITOCHONDRIAL"/>
    <property type="match status" value="1"/>
</dbReference>
<organism evidence="6 7">
    <name type="scientific">Ktedonosporobacter rubrisoli</name>
    <dbReference type="NCBI Taxonomy" id="2509675"/>
    <lineage>
        <taxon>Bacteria</taxon>
        <taxon>Bacillati</taxon>
        <taxon>Chloroflexota</taxon>
        <taxon>Ktedonobacteria</taxon>
        <taxon>Ktedonobacterales</taxon>
        <taxon>Ktedonosporobacteraceae</taxon>
        <taxon>Ktedonosporobacter</taxon>
    </lineage>
</organism>
<gene>
    <name evidence="6" type="ORF">EPA93_24885</name>
</gene>
<dbReference type="SMART" id="SM01130">
    <property type="entry name" value="DHDPS"/>
    <property type="match status" value="1"/>
</dbReference>
<dbReference type="PRINTS" id="PR00146">
    <property type="entry name" value="DHPICSNTHASE"/>
</dbReference>
<evidence type="ECO:0000313" key="7">
    <source>
        <dbReference type="Proteomes" id="UP000290365"/>
    </source>
</evidence>
<dbReference type="RefSeq" id="WP_129890097.1">
    <property type="nucleotide sequence ID" value="NZ_CP035758.1"/>
</dbReference>
<reference evidence="6 7" key="1">
    <citation type="submission" date="2019-01" db="EMBL/GenBank/DDBJ databases">
        <title>Ktedonosporobacter rubrisoli SCAWS-G2.</title>
        <authorList>
            <person name="Huang Y."/>
            <person name="Yan B."/>
        </authorList>
    </citation>
    <scope>NUCLEOTIDE SEQUENCE [LARGE SCALE GENOMIC DNA]</scope>
    <source>
        <strain evidence="6 7">SCAWS-G2</strain>
    </source>
</reference>
<keyword evidence="2 3" id="KW-0456">Lyase</keyword>
<dbReference type="EMBL" id="CP035758">
    <property type="protein sequence ID" value="QBD79044.1"/>
    <property type="molecule type" value="Genomic_DNA"/>
</dbReference>
<dbReference type="Gene3D" id="3.20.20.70">
    <property type="entry name" value="Aldolase class I"/>
    <property type="match status" value="1"/>
</dbReference>
<dbReference type="KEGG" id="kbs:EPA93_24885"/>
<dbReference type="OrthoDB" id="9782828at2"/>
<proteinExistence type="inferred from homology"/>
<dbReference type="CDD" id="cd00408">
    <property type="entry name" value="DHDPS-like"/>
    <property type="match status" value="1"/>
</dbReference>
<evidence type="ECO:0000256" key="4">
    <source>
        <dbReference type="PIRSR" id="PIRSR001365-1"/>
    </source>
</evidence>
<feature type="active site" description="Proton donor/acceptor" evidence="4">
    <location>
        <position position="139"/>
    </location>
</feature>
<dbReference type="PANTHER" id="PTHR12128">
    <property type="entry name" value="DIHYDRODIPICOLINATE SYNTHASE"/>
    <property type="match status" value="1"/>
</dbReference>
<sequence length="299" mass="31430">MHSILHSGIYPPLPTFFDQQEELDLATLRRHIQALADSGIAGYVLMGSNGEAVHLSSAERAQVIATTREAVEQSMPIIAGCGEQSTRATIGLCQQAARAGADVALILPPAYYRSRMDAGTLVAHYRAIADSSPLPIVLYNMPSSAAGLDLDADSICTLAQHPNIIGLKDSAGNITKLAQVIADVPADFRVFAGNAGFFLAALAVGAVGTVSALANIFPHEVCLLQALFEDGQLEEARSLQARIIPANAAVTTIYGVPGLKAALEYTAGYGGKPRMPLQPLSESEREKLAAILKATPVES</sequence>
<protein>
    <submittedName>
        <fullName evidence="6">Dihydrodipicolinate synthase family protein</fullName>
    </submittedName>
</protein>
<evidence type="ECO:0000256" key="1">
    <source>
        <dbReference type="ARBA" id="ARBA00007592"/>
    </source>
</evidence>
<accession>A0A4P6JUA4</accession>
<dbReference type="GO" id="GO:0008840">
    <property type="term" value="F:4-hydroxy-tetrahydrodipicolinate synthase activity"/>
    <property type="evidence" value="ECO:0007669"/>
    <property type="project" value="TreeGrafter"/>
</dbReference>
<evidence type="ECO:0000256" key="2">
    <source>
        <dbReference type="ARBA" id="ARBA00023239"/>
    </source>
</evidence>
<feature type="active site" description="Schiff-base intermediate with substrate" evidence="4">
    <location>
        <position position="168"/>
    </location>
</feature>
<name>A0A4P6JUA4_KTERU</name>
<evidence type="ECO:0000313" key="6">
    <source>
        <dbReference type="EMBL" id="QBD79044.1"/>
    </source>
</evidence>
<evidence type="ECO:0000256" key="5">
    <source>
        <dbReference type="PIRSR" id="PIRSR001365-2"/>
    </source>
</evidence>
<dbReference type="SUPFAM" id="SSF51569">
    <property type="entry name" value="Aldolase"/>
    <property type="match status" value="1"/>
</dbReference>
<feature type="binding site" evidence="5">
    <location>
        <position position="210"/>
    </location>
    <ligand>
        <name>pyruvate</name>
        <dbReference type="ChEBI" id="CHEBI:15361"/>
    </ligand>
</feature>
<comment type="similarity">
    <text evidence="1 3">Belongs to the DapA family.</text>
</comment>
<dbReference type="Pfam" id="PF00701">
    <property type="entry name" value="DHDPS"/>
    <property type="match status" value="1"/>
</dbReference>
<dbReference type="InterPro" id="IPR002220">
    <property type="entry name" value="DapA-like"/>
</dbReference>
<evidence type="ECO:0000256" key="3">
    <source>
        <dbReference type="PIRNR" id="PIRNR001365"/>
    </source>
</evidence>
<dbReference type="AlphaFoldDB" id="A0A4P6JUA4"/>